<feature type="non-terminal residue" evidence="3">
    <location>
        <position position="1"/>
    </location>
</feature>
<dbReference type="Proteomes" id="UP000663874">
    <property type="component" value="Unassembled WGS sequence"/>
</dbReference>
<feature type="region of interest" description="Disordered" evidence="1">
    <location>
        <begin position="1"/>
        <end position="64"/>
    </location>
</feature>
<sequence length="149" mass="16805">MAARHQTLSDYEIQEILADSASESEAEIEGGGEEEDNYEDMEVDEPEETSINFSASNRRTTRNQNIPSQIWSTDFIPYTGSTTAIHHDKKLGAPGSLVMKLMENYLEKGHNLYVDNWYTSPVLFEMLHSMKTGACGTVRSDRIHLTDSK</sequence>
<reference evidence="3" key="1">
    <citation type="submission" date="2021-02" db="EMBL/GenBank/DDBJ databases">
        <authorList>
            <person name="Nowell W R."/>
        </authorList>
    </citation>
    <scope>NUCLEOTIDE SEQUENCE</scope>
</reference>
<organism evidence="3 4">
    <name type="scientific">Rotaria sordida</name>
    <dbReference type="NCBI Taxonomy" id="392033"/>
    <lineage>
        <taxon>Eukaryota</taxon>
        <taxon>Metazoa</taxon>
        <taxon>Spiralia</taxon>
        <taxon>Gnathifera</taxon>
        <taxon>Rotifera</taxon>
        <taxon>Eurotatoria</taxon>
        <taxon>Bdelloidea</taxon>
        <taxon>Philodinida</taxon>
        <taxon>Philodinidae</taxon>
        <taxon>Rotaria</taxon>
    </lineage>
</organism>
<gene>
    <name evidence="3" type="ORF">FNK824_LOCUS12961</name>
</gene>
<comment type="caution">
    <text evidence="3">The sequence shown here is derived from an EMBL/GenBank/DDBJ whole genome shotgun (WGS) entry which is preliminary data.</text>
</comment>
<evidence type="ECO:0000313" key="3">
    <source>
        <dbReference type="EMBL" id="CAF3763844.1"/>
    </source>
</evidence>
<dbReference type="PANTHER" id="PTHR46599:SF3">
    <property type="entry name" value="PIGGYBAC TRANSPOSABLE ELEMENT-DERIVED PROTEIN 4"/>
    <property type="match status" value="1"/>
</dbReference>
<accession>A0A818Z641</accession>
<protein>
    <recommendedName>
        <fullName evidence="2">PiggyBac transposable element-derived protein domain-containing protein</fullName>
    </recommendedName>
</protein>
<dbReference type="EMBL" id="CAJOBE010001664">
    <property type="protein sequence ID" value="CAF3763844.1"/>
    <property type="molecule type" value="Genomic_DNA"/>
</dbReference>
<dbReference type="AlphaFoldDB" id="A0A818Z641"/>
<dbReference type="Pfam" id="PF13843">
    <property type="entry name" value="DDE_Tnp_1_7"/>
    <property type="match status" value="1"/>
</dbReference>
<evidence type="ECO:0000259" key="2">
    <source>
        <dbReference type="Pfam" id="PF13843"/>
    </source>
</evidence>
<feature type="compositionally biased region" description="Acidic residues" evidence="1">
    <location>
        <begin position="22"/>
        <end position="48"/>
    </location>
</feature>
<evidence type="ECO:0000313" key="4">
    <source>
        <dbReference type="Proteomes" id="UP000663874"/>
    </source>
</evidence>
<feature type="domain" description="PiggyBac transposable element-derived protein" evidence="2">
    <location>
        <begin position="75"/>
        <end position="146"/>
    </location>
</feature>
<evidence type="ECO:0000256" key="1">
    <source>
        <dbReference type="SAM" id="MobiDB-lite"/>
    </source>
</evidence>
<proteinExistence type="predicted"/>
<feature type="compositionally biased region" description="Polar residues" evidence="1">
    <location>
        <begin position="49"/>
        <end position="64"/>
    </location>
</feature>
<dbReference type="PANTHER" id="PTHR46599">
    <property type="entry name" value="PIGGYBAC TRANSPOSABLE ELEMENT-DERIVED PROTEIN 4"/>
    <property type="match status" value="1"/>
</dbReference>
<name>A0A818Z641_9BILA</name>
<dbReference type="InterPro" id="IPR029526">
    <property type="entry name" value="PGBD"/>
</dbReference>